<accession>A0ABS9UJK7</accession>
<reference evidence="1" key="1">
    <citation type="submission" date="2022-03" db="EMBL/GenBank/DDBJ databases">
        <title>De novo assembled genomes of Belliella spp. (Cyclobacteriaceae) strains.</title>
        <authorList>
            <person name="Szabo A."/>
            <person name="Korponai K."/>
            <person name="Felfoldi T."/>
        </authorList>
    </citation>
    <scope>NUCLEOTIDE SEQUENCE</scope>
    <source>
        <strain evidence="1">DSM 107340</strain>
    </source>
</reference>
<sequence>MKDLLKEILSTIKQDIYYIDDKGNQIKPEEAAEKGIMVKPINPKIEAKRKLKEAGVDVDDDELIEDLRVVLNQLRGEKFSGIKLKKTPTDNSKKSSKRKTYEDGDIIAYLNAYEKSGKSKTQFAKENDINYQTFMRWFTLDLKKSSK</sequence>
<evidence type="ECO:0000313" key="2">
    <source>
        <dbReference type="Proteomes" id="UP001165488"/>
    </source>
</evidence>
<dbReference type="RefSeq" id="WP_241273070.1">
    <property type="nucleotide sequence ID" value="NZ_JAKZGS010000001.1"/>
</dbReference>
<name>A0ABS9UJK7_9BACT</name>
<comment type="caution">
    <text evidence="1">The sequence shown here is derived from an EMBL/GenBank/DDBJ whole genome shotgun (WGS) entry which is preliminary data.</text>
</comment>
<gene>
    <name evidence="1" type="ORF">MM236_01055</name>
</gene>
<dbReference type="EMBL" id="JAKZGS010000001">
    <property type="protein sequence ID" value="MCH7396549.1"/>
    <property type="molecule type" value="Genomic_DNA"/>
</dbReference>
<protein>
    <submittedName>
        <fullName evidence="1">Uncharacterized protein</fullName>
    </submittedName>
</protein>
<organism evidence="1 2">
    <name type="scientific">Belliella calami</name>
    <dbReference type="NCBI Taxonomy" id="2923436"/>
    <lineage>
        <taxon>Bacteria</taxon>
        <taxon>Pseudomonadati</taxon>
        <taxon>Bacteroidota</taxon>
        <taxon>Cytophagia</taxon>
        <taxon>Cytophagales</taxon>
        <taxon>Cyclobacteriaceae</taxon>
        <taxon>Belliella</taxon>
    </lineage>
</organism>
<evidence type="ECO:0000313" key="1">
    <source>
        <dbReference type="EMBL" id="MCH7396549.1"/>
    </source>
</evidence>
<keyword evidence="2" id="KW-1185">Reference proteome</keyword>
<dbReference type="Proteomes" id="UP001165488">
    <property type="component" value="Unassembled WGS sequence"/>
</dbReference>
<proteinExistence type="predicted"/>